<evidence type="ECO:0000313" key="2">
    <source>
        <dbReference type="EMBL" id="KAF6395531.1"/>
    </source>
</evidence>
<sequence length="100" mass="10756">MLSGAGQLDAGPALRPEDEDGHVGQAARAGAGADDRQAAEVQVLPVVHPEPFQPRFHVRWPGRQLQQLWDRQPEQLLLQVPGGARLVGLSDLQRDPQAGG</sequence>
<evidence type="ECO:0000313" key="3">
    <source>
        <dbReference type="Proteomes" id="UP000593571"/>
    </source>
</evidence>
<dbReference type="EMBL" id="JACASE010000018">
    <property type="protein sequence ID" value="KAF6395531.1"/>
    <property type="molecule type" value="Genomic_DNA"/>
</dbReference>
<accession>A0A7J8BAJ7</accession>
<dbReference type="AlphaFoldDB" id="A0A7J8BAJ7"/>
<name>A0A7J8BAJ7_ROUAE</name>
<comment type="caution">
    <text evidence="2">The sequence shown here is derived from an EMBL/GenBank/DDBJ whole genome shotgun (WGS) entry which is preliminary data.</text>
</comment>
<organism evidence="2 3">
    <name type="scientific">Rousettus aegyptiacus</name>
    <name type="common">Egyptian fruit bat</name>
    <name type="synonym">Pteropus aegyptiacus</name>
    <dbReference type="NCBI Taxonomy" id="9407"/>
    <lineage>
        <taxon>Eukaryota</taxon>
        <taxon>Metazoa</taxon>
        <taxon>Chordata</taxon>
        <taxon>Craniata</taxon>
        <taxon>Vertebrata</taxon>
        <taxon>Euteleostomi</taxon>
        <taxon>Mammalia</taxon>
        <taxon>Eutheria</taxon>
        <taxon>Laurasiatheria</taxon>
        <taxon>Chiroptera</taxon>
        <taxon>Yinpterochiroptera</taxon>
        <taxon>Pteropodoidea</taxon>
        <taxon>Pteropodidae</taxon>
        <taxon>Rousettinae</taxon>
        <taxon>Rousettus</taxon>
    </lineage>
</organism>
<reference evidence="2 3" key="1">
    <citation type="journal article" date="2020" name="Nature">
        <title>Six reference-quality genomes reveal evolution of bat adaptations.</title>
        <authorList>
            <person name="Jebb D."/>
            <person name="Huang Z."/>
            <person name="Pippel M."/>
            <person name="Hughes G.M."/>
            <person name="Lavrichenko K."/>
            <person name="Devanna P."/>
            <person name="Winkler S."/>
            <person name="Jermiin L.S."/>
            <person name="Skirmuntt E.C."/>
            <person name="Katzourakis A."/>
            <person name="Burkitt-Gray L."/>
            <person name="Ray D.A."/>
            <person name="Sullivan K.A.M."/>
            <person name="Roscito J.G."/>
            <person name="Kirilenko B.M."/>
            <person name="Davalos L.M."/>
            <person name="Corthals A.P."/>
            <person name="Power M.L."/>
            <person name="Jones G."/>
            <person name="Ransome R.D."/>
            <person name="Dechmann D.K.N."/>
            <person name="Locatelli A.G."/>
            <person name="Puechmaille S.J."/>
            <person name="Fedrigo O."/>
            <person name="Jarvis E.D."/>
            <person name="Hiller M."/>
            <person name="Vernes S.C."/>
            <person name="Myers E.W."/>
            <person name="Teeling E.C."/>
        </authorList>
    </citation>
    <scope>NUCLEOTIDE SEQUENCE [LARGE SCALE GENOMIC DNA]</scope>
    <source>
        <strain evidence="2">MRouAeg1</strain>
        <tissue evidence="2">Muscle</tissue>
    </source>
</reference>
<dbReference type="Proteomes" id="UP000593571">
    <property type="component" value="Unassembled WGS sequence"/>
</dbReference>
<proteinExistence type="predicted"/>
<feature type="region of interest" description="Disordered" evidence="1">
    <location>
        <begin position="1"/>
        <end position="37"/>
    </location>
</feature>
<evidence type="ECO:0000256" key="1">
    <source>
        <dbReference type="SAM" id="MobiDB-lite"/>
    </source>
</evidence>
<gene>
    <name evidence="2" type="ORF">HJG63_015392</name>
</gene>
<keyword evidence="3" id="KW-1185">Reference proteome</keyword>
<protein>
    <submittedName>
        <fullName evidence="2">Plakophilin 1</fullName>
    </submittedName>
</protein>